<evidence type="ECO:0000313" key="3">
    <source>
        <dbReference type="Proteomes" id="UP001433638"/>
    </source>
</evidence>
<dbReference type="InterPro" id="IPR038740">
    <property type="entry name" value="BioF2-like_GNAT_dom"/>
</dbReference>
<gene>
    <name evidence="2" type="ORF">ABNW52_17390</name>
</gene>
<proteinExistence type="predicted"/>
<dbReference type="RefSeq" id="WP_349590586.1">
    <property type="nucleotide sequence ID" value="NZ_JBEFLD010000010.1"/>
</dbReference>
<keyword evidence="2" id="KW-0808">Transferase</keyword>
<reference evidence="2" key="1">
    <citation type="submission" date="2024-06" db="EMBL/GenBank/DDBJ databases">
        <title>Genome sequence of Vogesella sp. MAHUQ-64.</title>
        <authorList>
            <person name="Huq M.A."/>
        </authorList>
    </citation>
    <scope>NUCLEOTIDE SEQUENCE</scope>
    <source>
        <strain evidence="2">MAHUQ-64</strain>
    </source>
</reference>
<dbReference type="Gene3D" id="3.40.630.30">
    <property type="match status" value="1"/>
</dbReference>
<dbReference type="InterPro" id="IPR016181">
    <property type="entry name" value="Acyl_CoA_acyltransferase"/>
</dbReference>
<feature type="domain" description="BioF2-like acetyltransferase" evidence="1">
    <location>
        <begin position="194"/>
        <end position="305"/>
    </location>
</feature>
<evidence type="ECO:0000313" key="2">
    <source>
        <dbReference type="EMBL" id="MEQ6292388.1"/>
    </source>
</evidence>
<organism evidence="2 3">
    <name type="scientific">Vogesella oryzagri</name>
    <dbReference type="NCBI Taxonomy" id="3160864"/>
    <lineage>
        <taxon>Bacteria</taxon>
        <taxon>Pseudomonadati</taxon>
        <taxon>Pseudomonadota</taxon>
        <taxon>Betaproteobacteria</taxon>
        <taxon>Neisseriales</taxon>
        <taxon>Chromobacteriaceae</taxon>
        <taxon>Vogesella</taxon>
    </lineage>
</organism>
<dbReference type="Pfam" id="PF13480">
    <property type="entry name" value="Acetyltransf_6"/>
    <property type="match status" value="1"/>
</dbReference>
<dbReference type="Proteomes" id="UP001433638">
    <property type="component" value="Unassembled WGS sequence"/>
</dbReference>
<dbReference type="EC" id="2.3.1.-" evidence="2"/>
<accession>A0ABV1M851</accession>
<sequence length="335" mass="37720">MALVLHALPARCLVRKSEGCLMVDAIQVRPYSPEMRADWNEFLQKSRTPLFMFERDFMDYHADRFHDASLVFYRGNSMLAVFPANCCDGTVYSHQGLTYGGLITTVNAKSTDIESAFSVMATHYRAAGMHSVIYKKVPWCFSVNFCEEDIYFLHRQGAKLIRRDLSSVIDLISRPKLSDSRKNLLKKAAARSLVCMPLDDVEVFHALLSTALVKHNAVPVHSPAELQLLSNRFPEKLRLHGVYLDGELLTAACLFDFGRIVHTQYLAASQTARQIGAMDYLLETLIHRATSDGKNFFSFGISTEDAGKYLNQGLIAQKEGFGARGLAVDFYEWNL</sequence>
<protein>
    <submittedName>
        <fullName evidence="2">GNAT family N-acetyltransferase</fullName>
        <ecNumber evidence="2">2.3.1.-</ecNumber>
    </submittedName>
</protein>
<dbReference type="SUPFAM" id="SSF55729">
    <property type="entry name" value="Acyl-CoA N-acyltransferases (Nat)"/>
    <property type="match status" value="1"/>
</dbReference>
<dbReference type="EMBL" id="JBEFLD010000010">
    <property type="protein sequence ID" value="MEQ6292388.1"/>
    <property type="molecule type" value="Genomic_DNA"/>
</dbReference>
<name>A0ABV1M851_9NEIS</name>
<evidence type="ECO:0000259" key="1">
    <source>
        <dbReference type="Pfam" id="PF13480"/>
    </source>
</evidence>
<keyword evidence="3" id="KW-1185">Reference proteome</keyword>
<comment type="caution">
    <text evidence="2">The sequence shown here is derived from an EMBL/GenBank/DDBJ whole genome shotgun (WGS) entry which is preliminary data.</text>
</comment>
<keyword evidence="2" id="KW-0012">Acyltransferase</keyword>
<dbReference type="GO" id="GO:0016746">
    <property type="term" value="F:acyltransferase activity"/>
    <property type="evidence" value="ECO:0007669"/>
    <property type="project" value="UniProtKB-KW"/>
</dbReference>